<dbReference type="EMBL" id="QXED01000006">
    <property type="protein sequence ID" value="RIV20519.1"/>
    <property type="molecule type" value="Genomic_DNA"/>
</dbReference>
<dbReference type="RefSeq" id="WP_119669687.1">
    <property type="nucleotide sequence ID" value="NZ_QXED01000006.1"/>
</dbReference>
<evidence type="ECO:0000313" key="1">
    <source>
        <dbReference type="EMBL" id="RIV20519.1"/>
    </source>
</evidence>
<protein>
    <submittedName>
        <fullName evidence="1">Uncharacterized protein</fullName>
    </submittedName>
</protein>
<reference evidence="1 2" key="1">
    <citation type="submission" date="2018-08" db="EMBL/GenBank/DDBJ databases">
        <title>Fibrisoma montanum sp. nov., isolated from Danxia mountain soil.</title>
        <authorList>
            <person name="Huang Y."/>
        </authorList>
    </citation>
    <scope>NUCLEOTIDE SEQUENCE [LARGE SCALE GENOMIC DNA]</scope>
    <source>
        <strain evidence="1 2">HYT19</strain>
    </source>
</reference>
<organism evidence="1 2">
    <name type="scientific">Fibrisoma montanum</name>
    <dbReference type="NCBI Taxonomy" id="2305895"/>
    <lineage>
        <taxon>Bacteria</taxon>
        <taxon>Pseudomonadati</taxon>
        <taxon>Bacteroidota</taxon>
        <taxon>Cytophagia</taxon>
        <taxon>Cytophagales</taxon>
        <taxon>Spirosomataceae</taxon>
        <taxon>Fibrisoma</taxon>
    </lineage>
</organism>
<comment type="caution">
    <text evidence="1">The sequence shown here is derived from an EMBL/GenBank/DDBJ whole genome shotgun (WGS) entry which is preliminary data.</text>
</comment>
<evidence type="ECO:0000313" key="2">
    <source>
        <dbReference type="Proteomes" id="UP000283523"/>
    </source>
</evidence>
<keyword evidence="2" id="KW-1185">Reference proteome</keyword>
<sequence length="696" mass="75494">MKRPVGRARNKRTGEKQFFIPPLGYTARLEVTFRPKKEGFIIDVNGVVFATADADCGGVVVVQPPTNVVPGRPASVRDIRITRSTGWMAVWMDPLSKRMAYRLFGPAGYTARAGITDYRPTEPSAYQQLSNVATLIAGDYQLYYQPEGATDWSLKEFTLTDQYDDTIFQPEVEPSVGEVEPKLTTDRSQLNIRAQVLNPKPGTKLEVRMQGIEGTNWPNSGVFEMNAQADGLFTHSFAYPDIDDGMNLEVRVNVQGQGAFVPRFVYVRADGAAPVWQDGVKPNQIEPGQDYAWVLTPDAASGSPNYTVVSKPNWLIFDGLRGFTGTAPGLVPGDAETITLRATNAYGSADKTFTFTYGQTTELEAGARVLGQTLTVGANPDQGEPPLVQVTKLAGQYAWTQTDERTMDDFDVDIPKAFTWSRRDYNNILPGTYLIKVTFPGGIVKYAQIQVTATAQNYELTLTDTPPSSALALPGPDEVPEGGSRQFTATGGTPPYTYYLKQVVSGVSASAQGLVTVGNNTATNDTRSAILVVKDSTNATAEKSFIVRDTSVADAITKIEVRYDYDGTNADPQTGAGAIKTLLIRVTRTGSAETEVSVVTDRDPAQDPGWQNGQTPGSFWETCSAATRLGETFYGYNQTNGNSTTAYRGVVRDKATKQDLGSFSLLANTVDSAWQEIYPSASGATIVTVEDDSFNS</sequence>
<gene>
    <name evidence="1" type="ORF">DYU11_20965</name>
</gene>
<dbReference type="OrthoDB" id="970663at2"/>
<proteinExistence type="predicted"/>
<accession>A0A418M481</accession>
<name>A0A418M481_9BACT</name>
<dbReference type="AlphaFoldDB" id="A0A418M481"/>
<dbReference type="Proteomes" id="UP000283523">
    <property type="component" value="Unassembled WGS sequence"/>
</dbReference>